<keyword evidence="3" id="KW-0689">Ribosomal protein</keyword>
<sequence>MLYKPNFAEKISTLVRTANLNIESYWPSLFAKLCHNRNIDDLVMNAGPGGSSAATMAVSFSSPAAGGATQAAPAAEQKKKEEVKEESEDDLVFVLFD</sequence>
<gene>
    <name evidence="6" type="ORF">TAV2_LOCUS1894</name>
</gene>
<accession>A0AAU9R866</accession>
<dbReference type="EMBL" id="OU466857">
    <property type="protein sequence ID" value="CAH2035677.1"/>
    <property type="molecule type" value="Genomic_DNA"/>
</dbReference>
<dbReference type="PANTHER" id="PTHR45696">
    <property type="entry name" value="60S ACIDIC RIBOSOMAL PROTEIN P1"/>
    <property type="match status" value="1"/>
</dbReference>
<protein>
    <recommendedName>
        <fullName evidence="8">60S acidic ribosomal protein P1</fullName>
    </recommendedName>
</protein>
<dbReference type="CDD" id="cd05831">
    <property type="entry name" value="Ribosomal_P1"/>
    <property type="match status" value="1"/>
</dbReference>
<evidence type="ECO:0000256" key="2">
    <source>
        <dbReference type="ARBA" id="ARBA00011266"/>
    </source>
</evidence>
<feature type="compositionally biased region" description="Low complexity" evidence="5">
    <location>
        <begin position="64"/>
        <end position="75"/>
    </location>
</feature>
<dbReference type="Gene3D" id="1.10.10.1410">
    <property type="match status" value="1"/>
</dbReference>
<dbReference type="Proteomes" id="UP000836841">
    <property type="component" value="Chromosome 1"/>
</dbReference>
<dbReference type="Pfam" id="PF00428">
    <property type="entry name" value="Ribosomal_60s"/>
    <property type="match status" value="1"/>
</dbReference>
<dbReference type="GO" id="GO:0022625">
    <property type="term" value="C:cytosolic large ribosomal subunit"/>
    <property type="evidence" value="ECO:0007669"/>
    <property type="project" value="TreeGrafter"/>
</dbReference>
<evidence type="ECO:0000256" key="3">
    <source>
        <dbReference type="ARBA" id="ARBA00022980"/>
    </source>
</evidence>
<evidence type="ECO:0000256" key="4">
    <source>
        <dbReference type="ARBA" id="ARBA00023274"/>
    </source>
</evidence>
<name>A0AAU9R866_THLAR</name>
<evidence type="ECO:0000313" key="6">
    <source>
        <dbReference type="EMBL" id="CAH2035677.1"/>
    </source>
</evidence>
<dbReference type="PANTHER" id="PTHR45696:SF10">
    <property type="entry name" value="LARGE RIBOSOMAL SUBUNIT PROTEIN P1"/>
    <property type="match status" value="1"/>
</dbReference>
<feature type="region of interest" description="Disordered" evidence="5">
    <location>
        <begin position="64"/>
        <end position="89"/>
    </location>
</feature>
<keyword evidence="4" id="KW-0687">Ribonucleoprotein</keyword>
<dbReference type="InterPro" id="IPR038716">
    <property type="entry name" value="P1/P2_N_sf"/>
</dbReference>
<reference evidence="6 7" key="1">
    <citation type="submission" date="2022-03" db="EMBL/GenBank/DDBJ databases">
        <authorList>
            <person name="Nunn A."/>
            <person name="Chopra R."/>
            <person name="Nunn A."/>
            <person name="Contreras Garrido A."/>
        </authorList>
    </citation>
    <scope>NUCLEOTIDE SEQUENCE [LARGE SCALE GENOMIC DNA]</scope>
</reference>
<dbReference type="GO" id="GO:0043021">
    <property type="term" value="F:ribonucleoprotein complex binding"/>
    <property type="evidence" value="ECO:0007669"/>
    <property type="project" value="TreeGrafter"/>
</dbReference>
<keyword evidence="7" id="KW-1185">Reference proteome</keyword>
<comment type="subunit">
    <text evidence="2">P1 and P2 exist as dimers at the large ribosomal subunit.</text>
</comment>
<organism evidence="6 7">
    <name type="scientific">Thlaspi arvense</name>
    <name type="common">Field penny-cress</name>
    <dbReference type="NCBI Taxonomy" id="13288"/>
    <lineage>
        <taxon>Eukaryota</taxon>
        <taxon>Viridiplantae</taxon>
        <taxon>Streptophyta</taxon>
        <taxon>Embryophyta</taxon>
        <taxon>Tracheophyta</taxon>
        <taxon>Spermatophyta</taxon>
        <taxon>Magnoliopsida</taxon>
        <taxon>eudicotyledons</taxon>
        <taxon>Gunneridae</taxon>
        <taxon>Pentapetalae</taxon>
        <taxon>rosids</taxon>
        <taxon>malvids</taxon>
        <taxon>Brassicales</taxon>
        <taxon>Brassicaceae</taxon>
        <taxon>Thlaspideae</taxon>
        <taxon>Thlaspi</taxon>
    </lineage>
</organism>
<evidence type="ECO:0000256" key="5">
    <source>
        <dbReference type="SAM" id="MobiDB-lite"/>
    </source>
</evidence>
<evidence type="ECO:0008006" key="8">
    <source>
        <dbReference type="Google" id="ProtNLM"/>
    </source>
</evidence>
<dbReference type="AlphaFoldDB" id="A0AAU9R866"/>
<proteinExistence type="inferred from homology"/>
<comment type="similarity">
    <text evidence="1">Belongs to the eukaryotic ribosomal protein P1/P2 family.</text>
</comment>
<evidence type="ECO:0000313" key="7">
    <source>
        <dbReference type="Proteomes" id="UP000836841"/>
    </source>
</evidence>
<evidence type="ECO:0000256" key="1">
    <source>
        <dbReference type="ARBA" id="ARBA00005436"/>
    </source>
</evidence>
<dbReference type="GO" id="GO:0003735">
    <property type="term" value="F:structural constituent of ribosome"/>
    <property type="evidence" value="ECO:0007669"/>
    <property type="project" value="TreeGrafter"/>
</dbReference>
<dbReference type="GO" id="GO:0030295">
    <property type="term" value="F:protein kinase activator activity"/>
    <property type="evidence" value="ECO:0007669"/>
    <property type="project" value="TreeGrafter"/>
</dbReference>
<dbReference type="GO" id="GO:0002181">
    <property type="term" value="P:cytoplasmic translation"/>
    <property type="evidence" value="ECO:0007669"/>
    <property type="project" value="TreeGrafter"/>
</dbReference>